<dbReference type="PROSITE" id="PS01313">
    <property type="entry name" value="LIPB"/>
    <property type="match status" value="1"/>
</dbReference>
<evidence type="ECO:0000256" key="4">
    <source>
        <dbReference type="ARBA" id="ARBA00022679"/>
    </source>
</evidence>
<dbReference type="AlphaFoldDB" id="A0A388KWB2"/>
<dbReference type="Proteomes" id="UP000265515">
    <property type="component" value="Unassembled WGS sequence"/>
</dbReference>
<dbReference type="Pfam" id="PF21948">
    <property type="entry name" value="LplA-B_cat"/>
    <property type="match status" value="1"/>
</dbReference>
<evidence type="ECO:0000256" key="7">
    <source>
        <dbReference type="PIRSR" id="PIRSR016262-2"/>
    </source>
</evidence>
<evidence type="ECO:0000256" key="1">
    <source>
        <dbReference type="ARBA" id="ARBA00004821"/>
    </source>
</evidence>
<dbReference type="PANTHER" id="PTHR10993:SF15">
    <property type="entry name" value="OCTANOYLTRANSFERASE LIP2, MITOCHONDRIAL"/>
    <property type="match status" value="1"/>
</dbReference>
<dbReference type="GO" id="GO:0005739">
    <property type="term" value="C:mitochondrion"/>
    <property type="evidence" value="ECO:0007669"/>
    <property type="project" value="EnsemblPlants"/>
</dbReference>
<comment type="similarity">
    <text evidence="2">Belongs to the LipB family.</text>
</comment>
<dbReference type="PIRSF" id="PIRSF016262">
    <property type="entry name" value="LPLase"/>
    <property type="match status" value="1"/>
</dbReference>
<evidence type="ECO:0000256" key="3">
    <source>
        <dbReference type="ARBA" id="ARBA00012334"/>
    </source>
</evidence>
<dbReference type="Gramene" id="GBG74272">
    <property type="protein sequence ID" value="GBG74272"/>
    <property type="gene ID" value="CBR_g18683"/>
</dbReference>
<comment type="caution">
    <text evidence="10">The sequence shown here is derived from an EMBL/GenBank/DDBJ whole genome shotgun (WGS) entry which is preliminary data.</text>
</comment>
<dbReference type="SUPFAM" id="SSF55681">
    <property type="entry name" value="Class II aaRS and biotin synthetases"/>
    <property type="match status" value="1"/>
</dbReference>
<dbReference type="GO" id="GO:0033819">
    <property type="term" value="F:lipoyl(octanoyl) transferase activity"/>
    <property type="evidence" value="ECO:0007669"/>
    <property type="project" value="UniProtKB-EC"/>
</dbReference>
<evidence type="ECO:0000256" key="8">
    <source>
        <dbReference type="PIRSR" id="PIRSR016262-3"/>
    </source>
</evidence>
<proteinExistence type="inferred from homology"/>
<accession>A0A388KWB2</accession>
<dbReference type="InterPro" id="IPR000544">
    <property type="entry name" value="Octanoyltransferase"/>
</dbReference>
<protein>
    <recommendedName>
        <fullName evidence="3">lipoyl(octanoyl) transferase</fullName>
        <ecNumber evidence="3">2.3.1.181</ecNumber>
    </recommendedName>
</protein>
<dbReference type="EC" id="2.3.1.181" evidence="3"/>
<dbReference type="InterPro" id="IPR004143">
    <property type="entry name" value="BPL_LPL_catalytic"/>
</dbReference>
<feature type="site" description="Lowers pKa of active site Cys" evidence="8">
    <location>
        <position position="145"/>
    </location>
</feature>
<sequence length="245" mass="27199">MSAMVRSLSVVRLGLTRYAPMIRLMEALADRRRDGLIGESLLTLQHHPVYTMGKRPTEHHILVSDEKLRELGAEVHKVPRGGEVTFHGPGQIVCYPIISLRELRLGPRAYVEALEDVMVDVAALYGVQARGRLSHMTGVWVGDRKIGAIGIRVSRGGITTHGLAFNVNPNLEFYKHIIPCGMEGKGVTSLQVECAEREVVDPSVVREQLVASFMKRLNLHERTDEASNLHVVASDVLQEADVEIR</sequence>
<keyword evidence="11" id="KW-1185">Reference proteome</keyword>
<dbReference type="HAMAP" id="MF_00013">
    <property type="entry name" value="LipB"/>
    <property type="match status" value="1"/>
</dbReference>
<dbReference type="UniPathway" id="UPA00538">
    <property type="reaction ID" value="UER00592"/>
</dbReference>
<evidence type="ECO:0000259" key="9">
    <source>
        <dbReference type="PROSITE" id="PS51733"/>
    </source>
</evidence>
<feature type="binding site" evidence="7">
    <location>
        <begin position="148"/>
        <end position="150"/>
    </location>
    <ligand>
        <name>substrate</name>
    </ligand>
</feature>
<keyword evidence="5" id="KW-0012">Acyltransferase</keyword>
<evidence type="ECO:0000313" key="11">
    <source>
        <dbReference type="Proteomes" id="UP000265515"/>
    </source>
</evidence>
<dbReference type="PANTHER" id="PTHR10993">
    <property type="entry name" value="OCTANOYLTRANSFERASE"/>
    <property type="match status" value="1"/>
</dbReference>
<feature type="active site" description="Acyl-thioester intermediate" evidence="6">
    <location>
        <position position="180"/>
    </location>
</feature>
<dbReference type="STRING" id="69332.A0A388KWB2"/>
<comment type="pathway">
    <text evidence="1">Protein modification; protein lipoylation via endogenous pathway; protein N(6)-(lipoyl)lysine from octanoyl-[acyl-carrier-protein]: step 1/2.</text>
</comment>
<gene>
    <name evidence="10" type="ORF">CBR_g18683</name>
</gene>
<keyword evidence="4" id="KW-0808">Transferase</keyword>
<dbReference type="NCBIfam" id="NF010925">
    <property type="entry name" value="PRK14345.1"/>
    <property type="match status" value="1"/>
</dbReference>
<evidence type="ECO:0000256" key="6">
    <source>
        <dbReference type="PIRSR" id="PIRSR016262-1"/>
    </source>
</evidence>
<evidence type="ECO:0000256" key="2">
    <source>
        <dbReference type="ARBA" id="ARBA00007907"/>
    </source>
</evidence>
<dbReference type="Gene3D" id="3.30.930.10">
    <property type="entry name" value="Bira Bifunctional Protein, Domain 2"/>
    <property type="match status" value="1"/>
</dbReference>
<dbReference type="GO" id="GO:0009249">
    <property type="term" value="P:protein lipoylation"/>
    <property type="evidence" value="ECO:0007669"/>
    <property type="project" value="EnsemblPlants"/>
</dbReference>
<dbReference type="CDD" id="cd16444">
    <property type="entry name" value="LipB"/>
    <property type="match status" value="1"/>
</dbReference>
<organism evidence="10 11">
    <name type="scientific">Chara braunii</name>
    <name type="common">Braun's stonewort</name>
    <dbReference type="NCBI Taxonomy" id="69332"/>
    <lineage>
        <taxon>Eukaryota</taxon>
        <taxon>Viridiplantae</taxon>
        <taxon>Streptophyta</taxon>
        <taxon>Charophyceae</taxon>
        <taxon>Charales</taxon>
        <taxon>Characeae</taxon>
        <taxon>Chara</taxon>
    </lineage>
</organism>
<name>A0A388KWB2_CHABU</name>
<dbReference type="EMBL" id="BFEA01000200">
    <property type="protein sequence ID" value="GBG74272.1"/>
    <property type="molecule type" value="Genomic_DNA"/>
</dbReference>
<dbReference type="OMA" id="GEVTYHC"/>
<evidence type="ECO:0000256" key="5">
    <source>
        <dbReference type="ARBA" id="ARBA00023315"/>
    </source>
</evidence>
<dbReference type="NCBIfam" id="TIGR00214">
    <property type="entry name" value="lipB"/>
    <property type="match status" value="1"/>
</dbReference>
<reference evidence="10 11" key="1">
    <citation type="journal article" date="2018" name="Cell">
        <title>The Chara Genome: Secondary Complexity and Implications for Plant Terrestrialization.</title>
        <authorList>
            <person name="Nishiyama T."/>
            <person name="Sakayama H."/>
            <person name="Vries J.D."/>
            <person name="Buschmann H."/>
            <person name="Saint-Marcoux D."/>
            <person name="Ullrich K.K."/>
            <person name="Haas F.B."/>
            <person name="Vanderstraeten L."/>
            <person name="Becker D."/>
            <person name="Lang D."/>
            <person name="Vosolsobe S."/>
            <person name="Rombauts S."/>
            <person name="Wilhelmsson P.K.I."/>
            <person name="Janitza P."/>
            <person name="Kern R."/>
            <person name="Heyl A."/>
            <person name="Rumpler F."/>
            <person name="Villalobos L.I.A.C."/>
            <person name="Clay J.M."/>
            <person name="Skokan R."/>
            <person name="Toyoda A."/>
            <person name="Suzuki Y."/>
            <person name="Kagoshima H."/>
            <person name="Schijlen E."/>
            <person name="Tajeshwar N."/>
            <person name="Catarino B."/>
            <person name="Hetherington A.J."/>
            <person name="Saltykova A."/>
            <person name="Bonnot C."/>
            <person name="Breuninger H."/>
            <person name="Symeonidi A."/>
            <person name="Radhakrishnan G.V."/>
            <person name="Van Nieuwerburgh F."/>
            <person name="Deforce D."/>
            <person name="Chang C."/>
            <person name="Karol K.G."/>
            <person name="Hedrich R."/>
            <person name="Ulvskov P."/>
            <person name="Glockner G."/>
            <person name="Delwiche C.F."/>
            <person name="Petrasek J."/>
            <person name="Van de Peer Y."/>
            <person name="Friml J."/>
            <person name="Beilby M."/>
            <person name="Dolan L."/>
            <person name="Kohara Y."/>
            <person name="Sugano S."/>
            <person name="Fujiyama A."/>
            <person name="Delaux P.-M."/>
            <person name="Quint M."/>
            <person name="TheiBen G."/>
            <person name="Hagemann M."/>
            <person name="Harholt J."/>
            <person name="Dunand C."/>
            <person name="Zachgo S."/>
            <person name="Langdale J."/>
            <person name="Maumus F."/>
            <person name="Straeten D.V.D."/>
            <person name="Gould S.B."/>
            <person name="Rensing S.A."/>
        </authorList>
    </citation>
    <scope>NUCLEOTIDE SEQUENCE [LARGE SCALE GENOMIC DNA]</scope>
    <source>
        <strain evidence="10 11">S276</strain>
    </source>
</reference>
<dbReference type="InterPro" id="IPR045864">
    <property type="entry name" value="aa-tRNA-synth_II/BPL/LPL"/>
</dbReference>
<evidence type="ECO:0000313" key="10">
    <source>
        <dbReference type="EMBL" id="GBG74272.1"/>
    </source>
</evidence>
<feature type="binding site" evidence="7">
    <location>
        <begin position="162"/>
        <end position="164"/>
    </location>
    <ligand>
        <name>substrate</name>
    </ligand>
</feature>
<dbReference type="PROSITE" id="PS51733">
    <property type="entry name" value="BPL_LPL_CATALYTIC"/>
    <property type="match status" value="1"/>
</dbReference>
<feature type="binding site" evidence="7">
    <location>
        <begin position="80"/>
        <end position="87"/>
    </location>
    <ligand>
        <name>substrate</name>
    </ligand>
</feature>
<feature type="domain" description="BPL/LPL catalytic" evidence="9">
    <location>
        <begin position="35"/>
        <end position="221"/>
    </location>
</feature>
<dbReference type="OrthoDB" id="19908at2759"/>
<dbReference type="InterPro" id="IPR020605">
    <property type="entry name" value="Octanoyltransferase_CS"/>
</dbReference>